<sequence>MTSGATRSGSKKRPYAPRMAPEERREQILDAALDVIVEHGVGRVTVDGLAKAIGVTRPVIHSQFTDSNDILRTVLKREEARALAQLTEVFESVGQIPTPENIAEMIRAYLRAVLAEPKRWRAILLPAGYPPAFRKRLQRGQKLITDIFEQIARASMPPNTDVEMLAKALLALLLDAGRIALEEPDDFPPERIASFTASMAARVLSHDQQV</sequence>
<dbReference type="PANTHER" id="PTHR30055:SF234">
    <property type="entry name" value="HTH-TYPE TRANSCRIPTIONAL REGULATOR BETI"/>
    <property type="match status" value="1"/>
</dbReference>
<dbReference type="SUPFAM" id="SSF46689">
    <property type="entry name" value="Homeodomain-like"/>
    <property type="match status" value="1"/>
</dbReference>
<evidence type="ECO:0000256" key="4">
    <source>
        <dbReference type="PROSITE-ProRule" id="PRU00335"/>
    </source>
</evidence>
<dbReference type="PANTHER" id="PTHR30055">
    <property type="entry name" value="HTH-TYPE TRANSCRIPTIONAL REGULATOR RUTR"/>
    <property type="match status" value="1"/>
</dbReference>
<dbReference type="Pfam" id="PF00440">
    <property type="entry name" value="TetR_N"/>
    <property type="match status" value="1"/>
</dbReference>
<dbReference type="GO" id="GO:0003700">
    <property type="term" value="F:DNA-binding transcription factor activity"/>
    <property type="evidence" value="ECO:0007669"/>
    <property type="project" value="TreeGrafter"/>
</dbReference>
<protein>
    <submittedName>
        <fullName evidence="7">Transcriptional regulator, TetR family</fullName>
    </submittedName>
</protein>
<organism evidence="7 8">
    <name type="scientific">Hoyosella subflava (strain DSM 45089 / JCM 17490 / NBRC 109087 / DQS3-9A1)</name>
    <name type="common">Amycolicicoccus subflavus</name>
    <dbReference type="NCBI Taxonomy" id="443218"/>
    <lineage>
        <taxon>Bacteria</taxon>
        <taxon>Bacillati</taxon>
        <taxon>Actinomycetota</taxon>
        <taxon>Actinomycetes</taxon>
        <taxon>Mycobacteriales</taxon>
        <taxon>Hoyosellaceae</taxon>
        <taxon>Hoyosella</taxon>
    </lineage>
</organism>
<dbReference type="HOGENOM" id="CLU_069356_33_0_11"/>
<proteinExistence type="predicted"/>
<dbReference type="Gene3D" id="1.10.357.10">
    <property type="entry name" value="Tetracycline Repressor, domain 2"/>
    <property type="match status" value="1"/>
</dbReference>
<accession>F6ER40</accession>
<dbReference type="InterPro" id="IPR036271">
    <property type="entry name" value="Tet_transcr_reg_TetR-rel_C_sf"/>
</dbReference>
<evidence type="ECO:0000313" key="8">
    <source>
        <dbReference type="Proteomes" id="UP000009235"/>
    </source>
</evidence>
<reference evidence="7 8" key="1">
    <citation type="journal article" date="2011" name="J. Bacteriol.">
        <title>Complete genome sequence of Amycolicicoccus subflavus DQS3-9A1T, an actinomycete isolated from crude oil-polluted soil.</title>
        <authorList>
            <person name="Cai M."/>
            <person name="Chen W.M."/>
            <person name="Nie Y."/>
            <person name="Chi C.Q."/>
            <person name="Wang Y.N."/>
            <person name="Tang Y.Q."/>
            <person name="Li G.Y."/>
            <person name="Wu X.L."/>
        </authorList>
    </citation>
    <scope>NUCLEOTIDE SEQUENCE [LARGE SCALE GENOMIC DNA]</scope>
    <source>
        <strain evidence="8">DSM 45089 / DQS3-9A1</strain>
    </source>
</reference>
<feature type="region of interest" description="Disordered" evidence="5">
    <location>
        <begin position="1"/>
        <end position="23"/>
    </location>
</feature>
<feature type="DNA-binding region" description="H-T-H motif" evidence="4">
    <location>
        <begin position="45"/>
        <end position="64"/>
    </location>
</feature>
<dbReference type="EMBL" id="CP002786">
    <property type="protein sequence ID" value="AEF40727.1"/>
    <property type="molecule type" value="Genomic_DNA"/>
</dbReference>
<dbReference type="InterPro" id="IPR001647">
    <property type="entry name" value="HTH_TetR"/>
</dbReference>
<dbReference type="AlphaFoldDB" id="F6ER40"/>
<dbReference type="InterPro" id="IPR050109">
    <property type="entry name" value="HTH-type_TetR-like_transc_reg"/>
</dbReference>
<dbReference type="InterPro" id="IPR009057">
    <property type="entry name" value="Homeodomain-like_sf"/>
</dbReference>
<name>F6ER40_HOYSD</name>
<dbReference type="STRING" id="443218.AS9A_2280"/>
<dbReference type="PRINTS" id="PR00455">
    <property type="entry name" value="HTHTETR"/>
</dbReference>
<dbReference type="GO" id="GO:0000976">
    <property type="term" value="F:transcription cis-regulatory region binding"/>
    <property type="evidence" value="ECO:0007669"/>
    <property type="project" value="TreeGrafter"/>
</dbReference>
<evidence type="ECO:0000256" key="3">
    <source>
        <dbReference type="ARBA" id="ARBA00023163"/>
    </source>
</evidence>
<evidence type="ECO:0000313" key="7">
    <source>
        <dbReference type="EMBL" id="AEF40727.1"/>
    </source>
</evidence>
<keyword evidence="8" id="KW-1185">Reference proteome</keyword>
<dbReference type="eggNOG" id="COG1309">
    <property type="taxonomic scope" value="Bacteria"/>
</dbReference>
<dbReference type="SUPFAM" id="SSF48498">
    <property type="entry name" value="Tetracyclin repressor-like, C-terminal domain"/>
    <property type="match status" value="1"/>
</dbReference>
<gene>
    <name evidence="7" type="ordered locus">AS9A_2280</name>
</gene>
<dbReference type="KEGG" id="asd:AS9A_2280"/>
<evidence type="ECO:0000256" key="1">
    <source>
        <dbReference type="ARBA" id="ARBA00023015"/>
    </source>
</evidence>
<evidence type="ECO:0000256" key="2">
    <source>
        <dbReference type="ARBA" id="ARBA00023125"/>
    </source>
</evidence>
<dbReference type="Proteomes" id="UP000009235">
    <property type="component" value="Chromosome"/>
</dbReference>
<evidence type="ECO:0000259" key="6">
    <source>
        <dbReference type="PROSITE" id="PS50977"/>
    </source>
</evidence>
<keyword evidence="2 4" id="KW-0238">DNA-binding</keyword>
<keyword evidence="1" id="KW-0805">Transcription regulation</keyword>
<keyword evidence="3" id="KW-0804">Transcription</keyword>
<dbReference type="PROSITE" id="PS50977">
    <property type="entry name" value="HTH_TETR_2"/>
    <property type="match status" value="1"/>
</dbReference>
<evidence type="ECO:0000256" key="5">
    <source>
        <dbReference type="SAM" id="MobiDB-lite"/>
    </source>
</evidence>
<feature type="domain" description="HTH tetR-type" evidence="6">
    <location>
        <begin position="22"/>
        <end position="82"/>
    </location>
</feature>